<reference evidence="3" key="1">
    <citation type="journal article" date="2016" name="Nature">
        <title>Genome evolution in the allotetraploid frog Xenopus laevis.</title>
        <authorList>
            <person name="Session A.M."/>
            <person name="Uno Y."/>
            <person name="Kwon T."/>
            <person name="Chapman J.A."/>
            <person name="Toyoda A."/>
            <person name="Takahashi S."/>
            <person name="Fukui A."/>
            <person name="Hikosaka A."/>
            <person name="Suzuki A."/>
            <person name="Kondo M."/>
            <person name="van Heeringen S.J."/>
            <person name="Quigley I."/>
            <person name="Heinz S."/>
            <person name="Ogino H."/>
            <person name="Ochi H."/>
            <person name="Hellsten U."/>
            <person name="Lyons J.B."/>
            <person name="Simakov O."/>
            <person name="Putnam N."/>
            <person name="Stites J."/>
            <person name="Kuroki Y."/>
            <person name="Tanaka T."/>
            <person name="Michiue T."/>
            <person name="Watanabe M."/>
            <person name="Bogdanovic O."/>
            <person name="Lister R."/>
            <person name="Georgiou G."/>
            <person name="Paranjpe S.S."/>
            <person name="van Kruijsbergen I."/>
            <person name="Shu S."/>
            <person name="Carlson J."/>
            <person name="Kinoshita T."/>
            <person name="Ohta Y."/>
            <person name="Mawaribuchi S."/>
            <person name="Jenkins J."/>
            <person name="Grimwood J."/>
            <person name="Schmutz J."/>
            <person name="Mitros T."/>
            <person name="Mozaffari S.V."/>
            <person name="Suzuki Y."/>
            <person name="Haramoto Y."/>
            <person name="Yamamoto T.S."/>
            <person name="Takagi C."/>
            <person name="Heald R."/>
            <person name="Miller K."/>
            <person name="Haudenschild C."/>
            <person name="Kitzman J."/>
            <person name="Nakayama T."/>
            <person name="Izutsu Y."/>
            <person name="Robert J."/>
            <person name="Fortriede J."/>
            <person name="Burns K."/>
            <person name="Lotay V."/>
            <person name="Karimi K."/>
            <person name="Yasuoka Y."/>
            <person name="Dichmann D.S."/>
            <person name="Flajnik M.F."/>
            <person name="Houston D.W."/>
            <person name="Shendure J."/>
            <person name="DuPasquier L."/>
            <person name="Vize P.D."/>
            <person name="Zorn A.M."/>
            <person name="Ito M."/>
            <person name="Marcotte E.M."/>
            <person name="Wallingford J.B."/>
            <person name="Ito Y."/>
            <person name="Asashima M."/>
            <person name="Ueno N."/>
            <person name="Matsuda Y."/>
            <person name="Veenstra G.J."/>
            <person name="Fujiyama A."/>
            <person name="Harland R.M."/>
            <person name="Taira M."/>
            <person name="Rokhsar D.S."/>
        </authorList>
    </citation>
    <scope>NUCLEOTIDE SEQUENCE [LARGE SCALE GENOMIC DNA]</scope>
    <source>
        <strain evidence="3">J</strain>
    </source>
</reference>
<proteinExistence type="predicted"/>
<keyword evidence="1" id="KW-0812">Transmembrane</keyword>
<dbReference type="Proteomes" id="UP000694892">
    <property type="component" value="Chromosome 2S"/>
</dbReference>
<feature type="transmembrane region" description="Helical" evidence="1">
    <location>
        <begin position="32"/>
        <end position="58"/>
    </location>
</feature>
<sequence>MLTDFPYPLIAVIFLYTFQVGSSLIPSIKLRFFSHVVVGIVALNAQVLSCCSFTFILVGQNPSLPRRLGAFLGANGALYGWYKAIYKAFQLNKLQQIKLICDIALNMGHKGLAGIRLSLCRIFDIFA</sequence>
<gene>
    <name evidence="2" type="ORF">XELAEV_18014171mg</name>
</gene>
<organism evidence="2 3">
    <name type="scientific">Xenopus laevis</name>
    <name type="common">African clawed frog</name>
    <dbReference type="NCBI Taxonomy" id="8355"/>
    <lineage>
        <taxon>Eukaryota</taxon>
        <taxon>Metazoa</taxon>
        <taxon>Chordata</taxon>
        <taxon>Craniata</taxon>
        <taxon>Vertebrata</taxon>
        <taxon>Euteleostomi</taxon>
        <taxon>Amphibia</taxon>
        <taxon>Batrachia</taxon>
        <taxon>Anura</taxon>
        <taxon>Pipoidea</taxon>
        <taxon>Pipidae</taxon>
        <taxon>Xenopodinae</taxon>
        <taxon>Xenopus</taxon>
        <taxon>Xenopus</taxon>
    </lineage>
</organism>
<evidence type="ECO:0000256" key="1">
    <source>
        <dbReference type="SAM" id="Phobius"/>
    </source>
</evidence>
<protein>
    <submittedName>
        <fullName evidence="2">Uncharacterized protein</fullName>
    </submittedName>
</protein>
<feature type="transmembrane region" description="Helical" evidence="1">
    <location>
        <begin position="6"/>
        <end position="25"/>
    </location>
</feature>
<keyword evidence="1" id="KW-0472">Membrane</keyword>
<dbReference type="EMBL" id="CM004469">
    <property type="protein sequence ID" value="OCT91116.1"/>
    <property type="molecule type" value="Genomic_DNA"/>
</dbReference>
<keyword evidence="1" id="KW-1133">Transmembrane helix</keyword>
<accession>A0A974DHW6</accession>
<name>A0A974DHW6_XENLA</name>
<feature type="transmembrane region" description="Helical" evidence="1">
    <location>
        <begin position="64"/>
        <end position="82"/>
    </location>
</feature>
<evidence type="ECO:0000313" key="3">
    <source>
        <dbReference type="Proteomes" id="UP000694892"/>
    </source>
</evidence>
<evidence type="ECO:0000313" key="2">
    <source>
        <dbReference type="EMBL" id="OCT91116.1"/>
    </source>
</evidence>
<dbReference type="AlphaFoldDB" id="A0A974DHW6"/>